<name>A0A8H8DFB1_9FUNG</name>
<dbReference type="Proteomes" id="UP000673691">
    <property type="component" value="Unassembled WGS sequence"/>
</dbReference>
<evidence type="ECO:0000313" key="4">
    <source>
        <dbReference type="EMBL" id="KAG5455782.1"/>
    </source>
</evidence>
<feature type="non-terminal residue" evidence="4">
    <location>
        <position position="283"/>
    </location>
</feature>
<sequence>MRAGANNRGPTRMPPANRADAPITRRGPAEGTQSLLPTTARQKLPSPKTPPRAAPARCVRWSIRQMLARLRAAVASARQNFEFARPVARLPRPDVPEAPPAAPGSAVNGRRAGRGRGGAGSASGRRSSVLGSQHFARPGYNAPRLPIVLCHGLFGYAKLGPSFLPSMQLCYWGGIKEALEKLGATVIVTGVPGAGHVVDRARALNSRLESIFSRLAGEPGSKGSFEVNLVAHSMGGLDCRQLIAHERKRGFSVKSLTTVSTPHRGSPFADVCCELFGLSAACT</sequence>
<feature type="compositionally biased region" description="Polar residues" evidence="2">
    <location>
        <begin position="31"/>
        <end position="41"/>
    </location>
</feature>
<protein>
    <recommendedName>
        <fullName evidence="1">GPI inositol-deacylase</fullName>
        <ecNumber evidence="1">3.1.-.-</ecNumber>
    </recommendedName>
</protein>
<dbReference type="SUPFAM" id="SSF53474">
    <property type="entry name" value="alpha/beta-Hydrolases"/>
    <property type="match status" value="1"/>
</dbReference>
<comment type="subcellular location">
    <subcellularLocation>
        <location evidence="1">Endoplasmic reticulum membrane</location>
    </subcellularLocation>
</comment>
<keyword evidence="1 4" id="KW-0378">Hydrolase</keyword>
<dbReference type="Gene3D" id="3.40.50.1820">
    <property type="entry name" value="alpha/beta hydrolase"/>
    <property type="match status" value="1"/>
</dbReference>
<keyword evidence="1" id="KW-0472">Membrane</keyword>
<evidence type="ECO:0000256" key="1">
    <source>
        <dbReference type="RuleBase" id="RU365011"/>
    </source>
</evidence>
<dbReference type="EC" id="3.1.-.-" evidence="1"/>
<gene>
    <name evidence="4" type="ORF">BJ554DRAFT_4687</name>
</gene>
<evidence type="ECO:0000313" key="5">
    <source>
        <dbReference type="Proteomes" id="UP000673691"/>
    </source>
</evidence>
<accession>A0A8H8DFB1</accession>
<feature type="domain" description="GPI inositol-deacylase PGAP1-like alpha/beta" evidence="3">
    <location>
        <begin position="199"/>
        <end position="268"/>
    </location>
</feature>
<feature type="region of interest" description="Disordered" evidence="2">
    <location>
        <begin position="1"/>
        <end position="57"/>
    </location>
</feature>
<dbReference type="InterPro" id="IPR029058">
    <property type="entry name" value="AB_hydrolase_fold"/>
</dbReference>
<comment type="similarity">
    <text evidence="1">Belongs to the GPI inositol-deacylase family.</text>
</comment>
<dbReference type="PANTHER" id="PTHR11440">
    <property type="entry name" value="LECITHIN-CHOLESTEROL ACYLTRANSFERASE-RELATED"/>
    <property type="match status" value="1"/>
</dbReference>
<dbReference type="EMBL" id="JAEFCI010012807">
    <property type="protein sequence ID" value="KAG5455782.1"/>
    <property type="molecule type" value="Genomic_DNA"/>
</dbReference>
<dbReference type="Pfam" id="PF07819">
    <property type="entry name" value="PGAP1"/>
    <property type="match status" value="1"/>
</dbReference>
<comment type="caution">
    <text evidence="4">The sequence shown here is derived from an EMBL/GenBank/DDBJ whole genome shotgun (WGS) entry which is preliminary data.</text>
</comment>
<keyword evidence="1" id="KW-0653">Protein transport</keyword>
<dbReference type="GO" id="GO:0016788">
    <property type="term" value="F:hydrolase activity, acting on ester bonds"/>
    <property type="evidence" value="ECO:0007669"/>
    <property type="project" value="InterPro"/>
</dbReference>
<dbReference type="AlphaFoldDB" id="A0A8H8DFB1"/>
<keyword evidence="5" id="KW-1185">Reference proteome</keyword>
<dbReference type="OrthoDB" id="5592486at2759"/>
<keyword evidence="1" id="KW-0813">Transport</keyword>
<evidence type="ECO:0000259" key="3">
    <source>
        <dbReference type="Pfam" id="PF07819"/>
    </source>
</evidence>
<organism evidence="4 5">
    <name type="scientific">Olpidium bornovanus</name>
    <dbReference type="NCBI Taxonomy" id="278681"/>
    <lineage>
        <taxon>Eukaryota</taxon>
        <taxon>Fungi</taxon>
        <taxon>Fungi incertae sedis</taxon>
        <taxon>Olpidiomycota</taxon>
        <taxon>Olpidiomycotina</taxon>
        <taxon>Olpidiomycetes</taxon>
        <taxon>Olpidiales</taxon>
        <taxon>Olpidiaceae</taxon>
        <taxon>Olpidium</taxon>
    </lineage>
</organism>
<dbReference type="InterPro" id="IPR012908">
    <property type="entry name" value="PGAP1-ab_dom-like"/>
</dbReference>
<dbReference type="GO" id="GO:0005789">
    <property type="term" value="C:endoplasmic reticulum membrane"/>
    <property type="evidence" value="ECO:0007669"/>
    <property type="project" value="UniProtKB-SubCell"/>
</dbReference>
<dbReference type="GO" id="GO:0015031">
    <property type="term" value="P:protein transport"/>
    <property type="evidence" value="ECO:0007669"/>
    <property type="project" value="UniProtKB-KW"/>
</dbReference>
<keyword evidence="1" id="KW-0256">Endoplasmic reticulum</keyword>
<reference evidence="4 5" key="1">
    <citation type="journal article" name="Sci. Rep.">
        <title>Genome-scale phylogenetic analyses confirm Olpidium as the closest living zoosporic fungus to the non-flagellated, terrestrial fungi.</title>
        <authorList>
            <person name="Chang Y."/>
            <person name="Rochon D."/>
            <person name="Sekimoto S."/>
            <person name="Wang Y."/>
            <person name="Chovatia M."/>
            <person name="Sandor L."/>
            <person name="Salamov A."/>
            <person name="Grigoriev I.V."/>
            <person name="Stajich J.E."/>
            <person name="Spatafora J.W."/>
        </authorList>
    </citation>
    <scope>NUCLEOTIDE SEQUENCE [LARGE SCALE GENOMIC DNA]</scope>
    <source>
        <strain evidence="4">S191</strain>
    </source>
</reference>
<evidence type="ECO:0000256" key="2">
    <source>
        <dbReference type="SAM" id="MobiDB-lite"/>
    </source>
</evidence>
<comment type="function">
    <text evidence="1">Involved in inositol deacylation of GPI-anchored proteins which plays important roles in the quality control and ER-associated degradation of GPI-anchored proteins.</text>
</comment>
<proteinExistence type="inferred from homology"/>
<feature type="region of interest" description="Disordered" evidence="2">
    <location>
        <begin position="90"/>
        <end position="128"/>
    </location>
</feature>